<dbReference type="Proteomes" id="UP001221208">
    <property type="component" value="Unassembled WGS sequence"/>
</dbReference>
<evidence type="ECO:0000256" key="1">
    <source>
        <dbReference type="ARBA" id="ARBA00004141"/>
    </source>
</evidence>
<dbReference type="PANTHER" id="PTHR31310:SF7">
    <property type="entry name" value="PA-PHOSPHATASE RELATED-FAMILY PROTEIN DDB_G0268928"/>
    <property type="match status" value="1"/>
</dbReference>
<evidence type="ECO:0000313" key="8">
    <source>
        <dbReference type="Proteomes" id="UP001221208"/>
    </source>
</evidence>
<dbReference type="Pfam" id="PF14378">
    <property type="entry name" value="PAP2_3"/>
    <property type="match status" value="1"/>
</dbReference>
<evidence type="ECO:0000256" key="3">
    <source>
        <dbReference type="ARBA" id="ARBA00022989"/>
    </source>
</evidence>
<evidence type="ECO:0000256" key="4">
    <source>
        <dbReference type="ARBA" id="ARBA00023136"/>
    </source>
</evidence>
<feature type="transmembrane region" description="Helical" evidence="5">
    <location>
        <begin position="264"/>
        <end position="285"/>
    </location>
</feature>
<dbReference type="InterPro" id="IPR026841">
    <property type="entry name" value="Aur1/Ipt1"/>
</dbReference>
<feature type="transmembrane region" description="Helical" evidence="5">
    <location>
        <begin position="49"/>
        <end position="72"/>
    </location>
</feature>
<feature type="transmembrane region" description="Helical" evidence="5">
    <location>
        <begin position="18"/>
        <end position="37"/>
    </location>
</feature>
<feature type="transmembrane region" description="Helical" evidence="5">
    <location>
        <begin position="317"/>
        <end position="336"/>
    </location>
</feature>
<feature type="transmembrane region" description="Helical" evidence="5">
    <location>
        <begin position="191"/>
        <end position="221"/>
    </location>
</feature>
<keyword evidence="2 5" id="KW-0812">Transmembrane</keyword>
<keyword evidence="3 5" id="KW-1133">Transmembrane helix</keyword>
<keyword evidence="4 5" id="KW-0472">Membrane</keyword>
<proteinExistence type="predicted"/>
<comment type="caution">
    <text evidence="7">The sequence shown here is derived from an EMBL/GenBank/DDBJ whole genome shotgun (WGS) entry which is preliminary data.</text>
</comment>
<gene>
    <name evidence="7" type="ORF">OIK44_16805</name>
</gene>
<feature type="transmembrane region" description="Helical" evidence="5">
    <location>
        <begin position="93"/>
        <end position="114"/>
    </location>
</feature>
<dbReference type="InterPro" id="IPR052185">
    <property type="entry name" value="IPC_Synthase-Related"/>
</dbReference>
<evidence type="ECO:0000313" key="7">
    <source>
        <dbReference type="EMBL" id="MDC8759244.1"/>
    </source>
</evidence>
<feature type="transmembrane region" description="Helical" evidence="5">
    <location>
        <begin position="292"/>
        <end position="311"/>
    </location>
</feature>
<evidence type="ECO:0000256" key="2">
    <source>
        <dbReference type="ARBA" id="ARBA00022692"/>
    </source>
</evidence>
<dbReference type="EMBL" id="JAQQXR010000006">
    <property type="protein sequence ID" value="MDC8759244.1"/>
    <property type="molecule type" value="Genomic_DNA"/>
</dbReference>
<comment type="subcellular location">
    <subcellularLocation>
        <location evidence="1">Membrane</location>
        <topology evidence="1">Multi-pass membrane protein</topology>
    </subcellularLocation>
</comment>
<name>A0ABT5K2W0_9BURK</name>
<dbReference type="PANTHER" id="PTHR31310">
    <property type="match status" value="1"/>
</dbReference>
<evidence type="ECO:0000256" key="5">
    <source>
        <dbReference type="SAM" id="Phobius"/>
    </source>
</evidence>
<evidence type="ECO:0000259" key="6">
    <source>
        <dbReference type="Pfam" id="PF14378"/>
    </source>
</evidence>
<protein>
    <submittedName>
        <fullName evidence="7">Phosphatase PAP2 family protein</fullName>
    </submittedName>
</protein>
<keyword evidence="8" id="KW-1185">Reference proteome</keyword>
<dbReference type="InterPro" id="IPR036938">
    <property type="entry name" value="PAP2/HPO_sf"/>
</dbReference>
<dbReference type="SUPFAM" id="SSF48317">
    <property type="entry name" value="Acid phosphatase/Vanadium-dependent haloperoxidase"/>
    <property type="match status" value="1"/>
</dbReference>
<dbReference type="RefSeq" id="WP_273672303.1">
    <property type="nucleotide sequence ID" value="NZ_JAQQXR010000006.1"/>
</dbReference>
<reference evidence="7 8" key="1">
    <citation type="submission" date="2022-10" db="EMBL/GenBank/DDBJ databases">
        <title>Janthinobacterium sp. hw3 Genome sequencing.</title>
        <authorList>
            <person name="Park S."/>
        </authorList>
    </citation>
    <scope>NUCLEOTIDE SEQUENCE [LARGE SCALE GENOMIC DNA]</scope>
    <source>
        <strain evidence="8">hw3</strain>
    </source>
</reference>
<accession>A0ABT5K2W0</accession>
<feature type="transmembrane region" description="Helical" evidence="5">
    <location>
        <begin position="155"/>
        <end position="179"/>
    </location>
</feature>
<feature type="domain" description="Inositolphosphotransferase Aur1/Ipt1" evidence="6">
    <location>
        <begin position="129"/>
        <end position="327"/>
    </location>
</feature>
<sequence>MNAAAPATLASALHEHRWLSGIVLLYGAAAFLVHRQFPASSAGNMLEGFAVSTLIGPLFTLCGYAIYVMLLVRPANLTRFLFTSSRRYLRRERLLHALPVLLLFPLFASSFTVFKAAVPVLHPYAWDRHLADWDLALHGGVAPWLWLQTVVGHPYVTAIINFAYHFWFFLVYAILYWLALSMDKRQLRMQFLLSFVLSWILLGNVLATLLSSVGPCFYGYLYPGHDPYAPLMHYLQASNQSVPVWALNVQQMLWNGYQDHSSSLGISAMPSMHVATAVLLALWGWRVNRRAGAALTLFALLIMVGSVHLGWHYALDGYVGAAGAYAVWRGVGALLARAERRGAEARPAALPPGVVYLRTRAMSRER</sequence>
<organism evidence="7 8">
    <name type="scientific">Janthinobacterium fluminis</name>
    <dbReference type="NCBI Taxonomy" id="2987524"/>
    <lineage>
        <taxon>Bacteria</taxon>
        <taxon>Pseudomonadati</taxon>
        <taxon>Pseudomonadota</taxon>
        <taxon>Betaproteobacteria</taxon>
        <taxon>Burkholderiales</taxon>
        <taxon>Oxalobacteraceae</taxon>
        <taxon>Janthinobacterium</taxon>
    </lineage>
</organism>